<reference evidence="2 3" key="2">
    <citation type="submission" date="2019-10" db="EMBL/GenBank/DDBJ databases">
        <title>Thermopilla bonchosmolovskayae gen. nov., sp. nov., a moderately thermophilic Chloroflexi bacterium from a Chukotka hot spring (Arctic, Russia), representing a novel classis Thermopillaia, which include previously uncultivated lineage OLB14.</title>
        <authorList>
            <person name="Kochetkova T.V."/>
            <person name="Zayulina K.S."/>
            <person name="Zhigarkov V.S."/>
            <person name="Minaev N.V."/>
            <person name="Novikov A."/>
            <person name="Toshchakov S.V."/>
            <person name="Elcheninov A.G."/>
            <person name="Kublanov I.V."/>
        </authorList>
    </citation>
    <scope>NUCLEOTIDE SEQUENCE [LARGE SCALE GENOMIC DNA]</scope>
    <source>
        <strain evidence="2 3">3753O</strain>
    </source>
</reference>
<organism evidence="2 3">
    <name type="scientific">Tepidiforma bonchosmolovskayae</name>
    <dbReference type="NCBI Taxonomy" id="2601677"/>
    <lineage>
        <taxon>Bacteria</taxon>
        <taxon>Bacillati</taxon>
        <taxon>Chloroflexota</taxon>
        <taxon>Tepidiformia</taxon>
        <taxon>Tepidiformales</taxon>
        <taxon>Tepidiformaceae</taxon>
        <taxon>Tepidiforma</taxon>
    </lineage>
</organism>
<gene>
    <name evidence="2" type="ORF">Tbon_06245</name>
</gene>
<sequence length="202" mass="22056">MSFRRRDLLYLAALALGSGLAYIAFRELYLAGEYVPYAQEMVLIFLGAVATIILTAALLNRQTELELRKEGRVLVFQQKSDIYMACIETVARIVQAEALEPRLIDELRVLNHKLAVVGSAEVVAKFDAVLRGLLEGLADGRLAALDGERVMSALADLTAAMRGDILEEAGLAEPATLLAIRRNAARMEELDDLGGTPEEVAR</sequence>
<feature type="transmembrane region" description="Helical" evidence="1">
    <location>
        <begin position="37"/>
        <end position="59"/>
    </location>
</feature>
<keyword evidence="1" id="KW-1133">Transmembrane helix</keyword>
<keyword evidence="3" id="KW-1185">Reference proteome</keyword>
<protein>
    <submittedName>
        <fullName evidence="2">Uncharacterized protein</fullName>
    </submittedName>
</protein>
<dbReference type="EMBL" id="CP042829">
    <property type="protein sequence ID" value="QFG02907.1"/>
    <property type="molecule type" value="Genomic_DNA"/>
</dbReference>
<evidence type="ECO:0000313" key="2">
    <source>
        <dbReference type="EMBL" id="QFG02907.1"/>
    </source>
</evidence>
<evidence type="ECO:0000313" key="3">
    <source>
        <dbReference type="Proteomes" id="UP000326331"/>
    </source>
</evidence>
<name>A0ABX6C0U7_9CHLR</name>
<keyword evidence="1" id="KW-0472">Membrane</keyword>
<dbReference type="RefSeq" id="WP_158066826.1">
    <property type="nucleotide sequence ID" value="NZ_CP042829.1"/>
</dbReference>
<dbReference type="Proteomes" id="UP000326331">
    <property type="component" value="Chromosome"/>
</dbReference>
<accession>A0ABX6C0U7</accession>
<keyword evidence="1" id="KW-0812">Transmembrane</keyword>
<proteinExistence type="predicted"/>
<evidence type="ECO:0000256" key="1">
    <source>
        <dbReference type="SAM" id="Phobius"/>
    </source>
</evidence>
<reference evidence="2 3" key="1">
    <citation type="submission" date="2019-08" db="EMBL/GenBank/DDBJ databases">
        <authorList>
            <person name="Toschakov S.V."/>
        </authorList>
    </citation>
    <scope>NUCLEOTIDE SEQUENCE [LARGE SCALE GENOMIC DNA]</scope>
    <source>
        <strain evidence="2 3">3753O</strain>
    </source>
</reference>